<feature type="region of interest" description="Disordered" evidence="1">
    <location>
        <begin position="15"/>
        <end position="39"/>
    </location>
</feature>
<protein>
    <submittedName>
        <fullName evidence="2">Uncharacterized protein</fullName>
    </submittedName>
</protein>
<proteinExistence type="predicted"/>
<dbReference type="InParanoid" id="A0A7R8YKT9"/>
<evidence type="ECO:0000256" key="1">
    <source>
        <dbReference type="SAM" id="MobiDB-lite"/>
    </source>
</evidence>
<sequence>MWTYMMAAARGDRASSILSSRRRADADSPRLSGPIYGLSHRIPRANGPNGGAGSLCSSYQYPYNNHQMFHTTYNVHANPTPITPHEKLRDEDEQEILFGSVSGSEDNELPSHKFPANHIGSESTAERGRTAIGTGKDSHKDTINGIEEDTPVAKIADGVLPTGIKNISGVGDDNDREGHEGVLEDGSRLQVRAVLFYRLA</sequence>
<evidence type="ECO:0000313" key="2">
    <source>
        <dbReference type="EMBL" id="CAD7076773.1"/>
    </source>
</evidence>
<dbReference type="Proteomes" id="UP000594454">
    <property type="component" value="Chromosome 1"/>
</dbReference>
<name>A0A7R8YKT9_HERIL</name>
<dbReference type="AlphaFoldDB" id="A0A7R8YKT9"/>
<keyword evidence="3" id="KW-1185">Reference proteome</keyword>
<reference evidence="2 3" key="1">
    <citation type="submission" date="2020-11" db="EMBL/GenBank/DDBJ databases">
        <authorList>
            <person name="Wallbank WR R."/>
            <person name="Pardo Diaz C."/>
            <person name="Kozak K."/>
            <person name="Martin S."/>
            <person name="Jiggins C."/>
            <person name="Moest M."/>
            <person name="Warren A I."/>
            <person name="Generalovic N T."/>
            <person name="Byers J.R.P. K."/>
            <person name="Montejo-Kovacevich G."/>
            <person name="Yen C E."/>
        </authorList>
    </citation>
    <scope>NUCLEOTIDE SEQUENCE [LARGE SCALE GENOMIC DNA]</scope>
</reference>
<feature type="region of interest" description="Disordered" evidence="1">
    <location>
        <begin position="102"/>
        <end position="144"/>
    </location>
</feature>
<organism evidence="2 3">
    <name type="scientific">Hermetia illucens</name>
    <name type="common">Black soldier fly</name>
    <dbReference type="NCBI Taxonomy" id="343691"/>
    <lineage>
        <taxon>Eukaryota</taxon>
        <taxon>Metazoa</taxon>
        <taxon>Ecdysozoa</taxon>
        <taxon>Arthropoda</taxon>
        <taxon>Hexapoda</taxon>
        <taxon>Insecta</taxon>
        <taxon>Pterygota</taxon>
        <taxon>Neoptera</taxon>
        <taxon>Endopterygota</taxon>
        <taxon>Diptera</taxon>
        <taxon>Brachycera</taxon>
        <taxon>Stratiomyomorpha</taxon>
        <taxon>Stratiomyidae</taxon>
        <taxon>Hermetiinae</taxon>
        <taxon>Hermetia</taxon>
    </lineage>
</organism>
<evidence type="ECO:0000313" key="3">
    <source>
        <dbReference type="Proteomes" id="UP000594454"/>
    </source>
</evidence>
<accession>A0A7R8YKT9</accession>
<dbReference type="EMBL" id="LR899009">
    <property type="protein sequence ID" value="CAD7076773.1"/>
    <property type="molecule type" value="Genomic_DNA"/>
</dbReference>
<gene>
    <name evidence="2" type="ORF">HERILL_LOCUS170</name>
</gene>
<dbReference type="OrthoDB" id="421226at2759"/>